<feature type="transmembrane region" description="Helical" evidence="9">
    <location>
        <begin position="701"/>
        <end position="722"/>
    </location>
</feature>
<comment type="similarity">
    <text evidence="2">Belongs to the MscS (TC 1.A.23) family.</text>
</comment>
<keyword evidence="7" id="KW-0175">Coiled coil</keyword>
<dbReference type="AlphaFoldDB" id="A0A9E5JVJ6"/>
<feature type="region of interest" description="Disordered" evidence="8">
    <location>
        <begin position="1077"/>
        <end position="1108"/>
    </location>
</feature>
<feature type="domain" description="Mechanosensitive ion channel MscS porin" evidence="12">
    <location>
        <begin position="29"/>
        <end position="265"/>
    </location>
</feature>
<proteinExistence type="inferred from homology"/>
<dbReference type="GO" id="GO:0008381">
    <property type="term" value="F:mechanosensitive monoatomic ion channel activity"/>
    <property type="evidence" value="ECO:0007669"/>
    <property type="project" value="UniProtKB-ARBA"/>
</dbReference>
<evidence type="ECO:0000259" key="11">
    <source>
        <dbReference type="Pfam" id="PF12794"/>
    </source>
</evidence>
<evidence type="ECO:0000313" key="16">
    <source>
        <dbReference type="Proteomes" id="UP000787472"/>
    </source>
</evidence>
<evidence type="ECO:0000259" key="14">
    <source>
        <dbReference type="Pfam" id="PF21088"/>
    </source>
</evidence>
<dbReference type="InterPro" id="IPR024393">
    <property type="entry name" value="MscS_porin"/>
</dbReference>
<evidence type="ECO:0000259" key="12">
    <source>
        <dbReference type="Pfam" id="PF12795"/>
    </source>
</evidence>
<feature type="transmembrane region" description="Helical" evidence="9">
    <location>
        <begin position="515"/>
        <end position="535"/>
    </location>
</feature>
<keyword evidence="5 9" id="KW-1133">Transmembrane helix</keyword>
<dbReference type="InterPro" id="IPR011014">
    <property type="entry name" value="MscS_channel_TM-2"/>
</dbReference>
<feature type="domain" description="Mechanosensitive ion channel MscS C-terminal" evidence="13">
    <location>
        <begin position="987"/>
        <end position="1068"/>
    </location>
</feature>
<evidence type="ECO:0000256" key="9">
    <source>
        <dbReference type="SAM" id="Phobius"/>
    </source>
</evidence>
<evidence type="ECO:0000256" key="8">
    <source>
        <dbReference type="SAM" id="MobiDB-lite"/>
    </source>
</evidence>
<feature type="transmembrane region" description="Helical" evidence="9">
    <location>
        <begin position="776"/>
        <end position="793"/>
    </location>
</feature>
<comment type="caution">
    <text evidence="15">The sequence shown here is derived from an EMBL/GenBank/DDBJ whole genome shotgun (WGS) entry which is preliminary data.</text>
</comment>
<evidence type="ECO:0000259" key="10">
    <source>
        <dbReference type="Pfam" id="PF00924"/>
    </source>
</evidence>
<dbReference type="Pfam" id="PF00924">
    <property type="entry name" value="MS_channel_2nd"/>
    <property type="match status" value="1"/>
</dbReference>
<feature type="transmembrane region" description="Helical" evidence="9">
    <location>
        <begin position="625"/>
        <end position="643"/>
    </location>
</feature>
<dbReference type="InterPro" id="IPR052702">
    <property type="entry name" value="MscS-like_channel"/>
</dbReference>
<feature type="transmembrane region" description="Helical" evidence="9">
    <location>
        <begin position="475"/>
        <end position="494"/>
    </location>
</feature>
<dbReference type="PANTHER" id="PTHR30347:SF1">
    <property type="entry name" value="MECHANOSENSITIVE CHANNEL MSCK"/>
    <property type="match status" value="1"/>
</dbReference>
<dbReference type="FunFam" id="2.30.30.60:FF:000001">
    <property type="entry name" value="MscS Mechanosensitive ion channel"/>
    <property type="match status" value="1"/>
</dbReference>
<evidence type="ECO:0000256" key="5">
    <source>
        <dbReference type="ARBA" id="ARBA00022989"/>
    </source>
</evidence>
<dbReference type="InterPro" id="IPR049278">
    <property type="entry name" value="MS_channel_C"/>
</dbReference>
<dbReference type="Pfam" id="PF21088">
    <property type="entry name" value="MS_channel_1st"/>
    <property type="match status" value="1"/>
</dbReference>
<feature type="domain" description="Mechanosensitive ion channel inner membrane" evidence="11">
    <location>
        <begin position="477"/>
        <end position="809"/>
    </location>
</feature>
<dbReference type="Pfam" id="PF12794">
    <property type="entry name" value="MscS_TM"/>
    <property type="match status" value="1"/>
</dbReference>
<evidence type="ECO:0000256" key="2">
    <source>
        <dbReference type="ARBA" id="ARBA00008017"/>
    </source>
</evidence>
<feature type="transmembrane region" description="Helical" evidence="9">
    <location>
        <begin position="863"/>
        <end position="884"/>
    </location>
</feature>
<feature type="transmembrane region" description="Helical" evidence="9">
    <location>
        <begin position="555"/>
        <end position="575"/>
    </location>
</feature>
<feature type="domain" description="Mechanosensitive ion channel MscS" evidence="10">
    <location>
        <begin position="912"/>
        <end position="977"/>
    </location>
</feature>
<dbReference type="InterPro" id="IPR049142">
    <property type="entry name" value="MS_channel_1st"/>
</dbReference>
<feature type="transmembrane region" description="Helical" evidence="9">
    <location>
        <begin position="896"/>
        <end position="924"/>
    </location>
</feature>
<evidence type="ECO:0000256" key="7">
    <source>
        <dbReference type="SAM" id="Coils"/>
    </source>
</evidence>
<keyword evidence="6 9" id="KW-0472">Membrane</keyword>
<dbReference type="Gene3D" id="1.10.287.1260">
    <property type="match status" value="1"/>
</dbReference>
<evidence type="ECO:0000256" key="3">
    <source>
        <dbReference type="ARBA" id="ARBA00022475"/>
    </source>
</evidence>
<evidence type="ECO:0000313" key="15">
    <source>
        <dbReference type="EMBL" id="NHO65351.1"/>
    </source>
</evidence>
<dbReference type="InterPro" id="IPR023408">
    <property type="entry name" value="MscS_beta-dom_sf"/>
</dbReference>
<feature type="domain" description="Mechanosensitive ion channel transmembrane helices 2/3" evidence="14">
    <location>
        <begin position="869"/>
        <end position="910"/>
    </location>
</feature>
<accession>A0A9E5JVJ6</accession>
<sequence>MSFMVYNPVSADESSHSSDQNVQNLKARINAIKVAENLEADEKKAILDLYSRAVENLEGAEKNRSRAKIYADLMAKAPADLKSLEQQISNLKSAPDSVQDLEGLSNQQRISSLEKSLLKLQTELLESRAKQADIRSKMLADEQNVLKLLEEATQQQSQAKDELNKNRTGDSVELANARNTFQLSEVEFTNSRVEMLRQRLLTRDTRAEVLDREDNLYTQKLNITNQKIKLVEDALSQVRKQVVDEKVEKARQREDQIKKATPDIQAVAEENANLANDLSFVVARTSELLSQSEQLSKELNRVERYFSSMSQQLSIAGAERLSTLSVDLLEQRKQFSKDLPQLINTNTLEKELTHAQINQLRLEDRQHDLITPEPPESSGLLKELLQEQLELLRDNVNAYRHYTSALINVHSENTQLGKRVEEYQELLNSRLFWIPSTTPVTFNSISNVNRDLLRLLGNKHWHEISKAVQNFNNPFSATLYFLLAFMLTALKSNLKRQLKHLGENVGKVNVDKLSSTFYALCITVLLALPTALFLMGSAELLEGGRGYAAHLRQGFTNAAILWVLLSVFFQICRKGGLAEVHFKWSPRIIALVRKHLPWLMAVMVTISVLMPIMNDAVEPYEAISRSLFIIASLALSLISHFIFKPSAEVLTDKLVKHPSQRRFLQYGVYGFTVGMPLILIVVSCLGYHFTALEILGRLLMTAWLLATFLVIYSLAIRGVALLERRMKLERIRAKRKAERALQVSRQAADDAAEGVPESLILQEVDMDAVSQQSRGFITLITAVLVAYALWNVWGNVTPALSAFDTMELWEVSTSDPNAPLRSVTVWDLTLGLLVVVLTYLGARNLPGALEISVLRGMDLGPGGSYAVITVVKYLIILLGTIAFLNLIGVQWSKLQWLVAAMGVGLGFGLQEILANFVSGLLILFERPIRVGDTVTVGEHTGTVTRIRIRATTLTDWDRKEQIIPNKTFITEQLTNWTLSDPITRQIIKVGVAYGSDVETVHKLLTKVISDNERVISDPPPAVFFVGFGDSSLDFELRVFVPGMLDLMPLVHELHVAINQTFKANNIEIPFPQRDVWVRSGGEDSAEPPEFIPSADAGGSGDKDAPSPA</sequence>
<gene>
    <name evidence="15" type="ORF">G8770_07330</name>
</gene>
<dbReference type="InterPro" id="IPR010920">
    <property type="entry name" value="LSM_dom_sf"/>
</dbReference>
<dbReference type="PANTHER" id="PTHR30347">
    <property type="entry name" value="POTASSIUM CHANNEL RELATED"/>
    <property type="match status" value="1"/>
</dbReference>
<dbReference type="EMBL" id="JAAONZ010000004">
    <property type="protein sequence ID" value="NHO65351.1"/>
    <property type="molecule type" value="Genomic_DNA"/>
</dbReference>
<keyword evidence="3" id="KW-1003">Cell membrane</keyword>
<protein>
    <submittedName>
        <fullName evidence="15">Mechanosensitive ion channel</fullName>
    </submittedName>
</protein>
<feature type="transmembrane region" description="Helical" evidence="9">
    <location>
        <begin position="596"/>
        <end position="613"/>
    </location>
</feature>
<keyword evidence="4 9" id="KW-0812">Transmembrane</keyword>
<evidence type="ECO:0000256" key="6">
    <source>
        <dbReference type="ARBA" id="ARBA00023136"/>
    </source>
</evidence>
<dbReference type="InterPro" id="IPR025692">
    <property type="entry name" value="MscS_IM_dom1"/>
</dbReference>
<dbReference type="Gene3D" id="2.30.30.60">
    <property type="match status" value="1"/>
</dbReference>
<evidence type="ECO:0000256" key="1">
    <source>
        <dbReference type="ARBA" id="ARBA00004651"/>
    </source>
</evidence>
<dbReference type="SUPFAM" id="SSF50182">
    <property type="entry name" value="Sm-like ribonucleoproteins"/>
    <property type="match status" value="1"/>
</dbReference>
<dbReference type="GO" id="GO:0005886">
    <property type="term" value="C:plasma membrane"/>
    <property type="evidence" value="ECO:0007669"/>
    <property type="project" value="UniProtKB-SubCell"/>
</dbReference>
<organism evidence="15 16">
    <name type="scientific">Pseudomaricurvus hydrocarbonicus</name>
    <dbReference type="NCBI Taxonomy" id="1470433"/>
    <lineage>
        <taxon>Bacteria</taxon>
        <taxon>Pseudomonadati</taxon>
        <taxon>Pseudomonadota</taxon>
        <taxon>Gammaproteobacteria</taxon>
        <taxon>Cellvibrionales</taxon>
        <taxon>Cellvibrionaceae</taxon>
        <taxon>Pseudomaricurvus</taxon>
    </lineage>
</organism>
<evidence type="ECO:0000256" key="4">
    <source>
        <dbReference type="ARBA" id="ARBA00022692"/>
    </source>
</evidence>
<feature type="transmembrane region" description="Helical" evidence="9">
    <location>
        <begin position="663"/>
        <end position="689"/>
    </location>
</feature>
<evidence type="ECO:0000259" key="13">
    <source>
        <dbReference type="Pfam" id="PF21082"/>
    </source>
</evidence>
<dbReference type="SUPFAM" id="SSF82689">
    <property type="entry name" value="Mechanosensitive channel protein MscS (YggB), C-terminal domain"/>
    <property type="match status" value="1"/>
</dbReference>
<comment type="subcellular location">
    <subcellularLocation>
        <location evidence="1">Cell membrane</location>
        <topology evidence="1">Multi-pass membrane protein</topology>
    </subcellularLocation>
</comment>
<dbReference type="InterPro" id="IPR006685">
    <property type="entry name" value="MscS_channel_2nd"/>
</dbReference>
<reference evidence="15" key="1">
    <citation type="submission" date="2020-03" db="EMBL/GenBank/DDBJ databases">
        <authorList>
            <person name="Guo F."/>
        </authorList>
    </citation>
    <scope>NUCLEOTIDE SEQUENCE</scope>
    <source>
        <strain evidence="15">JCM 30134</strain>
    </source>
</reference>
<dbReference type="SUPFAM" id="SSF82861">
    <property type="entry name" value="Mechanosensitive channel protein MscS (YggB), transmembrane region"/>
    <property type="match status" value="1"/>
</dbReference>
<name>A0A9E5JVJ6_9GAMM</name>
<dbReference type="Pfam" id="PF21082">
    <property type="entry name" value="MS_channel_3rd"/>
    <property type="match status" value="1"/>
</dbReference>
<dbReference type="Proteomes" id="UP000787472">
    <property type="component" value="Unassembled WGS sequence"/>
</dbReference>
<dbReference type="Gene3D" id="3.30.70.100">
    <property type="match status" value="1"/>
</dbReference>
<dbReference type="InterPro" id="IPR011066">
    <property type="entry name" value="MscS_channel_C_sf"/>
</dbReference>
<feature type="coiled-coil region" evidence="7">
    <location>
        <begin position="74"/>
        <end position="166"/>
    </location>
</feature>
<keyword evidence="16" id="KW-1185">Reference proteome</keyword>
<dbReference type="Pfam" id="PF12795">
    <property type="entry name" value="MscS_porin"/>
    <property type="match status" value="1"/>
</dbReference>